<evidence type="ECO:0000313" key="1">
    <source>
        <dbReference type="EMBL" id="KAK3926850.1"/>
    </source>
</evidence>
<gene>
    <name evidence="1" type="ORF">KUF71_015186</name>
</gene>
<organism evidence="1 2">
    <name type="scientific">Frankliniella fusca</name>
    <dbReference type="NCBI Taxonomy" id="407009"/>
    <lineage>
        <taxon>Eukaryota</taxon>
        <taxon>Metazoa</taxon>
        <taxon>Ecdysozoa</taxon>
        <taxon>Arthropoda</taxon>
        <taxon>Hexapoda</taxon>
        <taxon>Insecta</taxon>
        <taxon>Pterygota</taxon>
        <taxon>Neoptera</taxon>
        <taxon>Paraneoptera</taxon>
        <taxon>Thysanoptera</taxon>
        <taxon>Terebrantia</taxon>
        <taxon>Thripoidea</taxon>
        <taxon>Thripidae</taxon>
        <taxon>Frankliniella</taxon>
    </lineage>
</organism>
<dbReference type="EMBL" id="JAHWGI010001270">
    <property type="protein sequence ID" value="KAK3926850.1"/>
    <property type="molecule type" value="Genomic_DNA"/>
</dbReference>
<dbReference type="AlphaFoldDB" id="A0AAE1HU83"/>
<protein>
    <submittedName>
        <fullName evidence="1">Uncharacterized protein</fullName>
    </submittedName>
</protein>
<dbReference type="InterPro" id="IPR027901">
    <property type="entry name" value="CFAP90"/>
</dbReference>
<dbReference type="PANTHER" id="PTHR34444">
    <property type="entry name" value="LOC361192"/>
    <property type="match status" value="1"/>
</dbReference>
<comment type="caution">
    <text evidence="1">The sequence shown here is derived from an EMBL/GenBank/DDBJ whole genome shotgun (WGS) entry which is preliminary data.</text>
</comment>
<dbReference type="Proteomes" id="UP001219518">
    <property type="component" value="Unassembled WGS sequence"/>
</dbReference>
<name>A0AAE1HU83_9NEOP</name>
<reference evidence="1" key="1">
    <citation type="submission" date="2021-07" db="EMBL/GenBank/DDBJ databases">
        <authorList>
            <person name="Catto M.A."/>
            <person name="Jacobson A."/>
            <person name="Kennedy G."/>
            <person name="Labadie P."/>
            <person name="Hunt B.G."/>
            <person name="Srinivasan R."/>
        </authorList>
    </citation>
    <scope>NUCLEOTIDE SEQUENCE</scope>
    <source>
        <strain evidence="1">PL_HMW_Pooled</strain>
        <tissue evidence="1">Head</tissue>
    </source>
</reference>
<keyword evidence="2" id="KW-1185">Reference proteome</keyword>
<reference evidence="1" key="2">
    <citation type="journal article" date="2023" name="BMC Genomics">
        <title>Pest status, molecular evolution, and epigenetic factors derived from the genome assembly of Frankliniella fusca, a thysanopteran phytovirus vector.</title>
        <authorList>
            <person name="Catto M.A."/>
            <person name="Labadie P.E."/>
            <person name="Jacobson A.L."/>
            <person name="Kennedy G.G."/>
            <person name="Srinivasan R."/>
            <person name="Hunt B.G."/>
        </authorList>
    </citation>
    <scope>NUCLEOTIDE SEQUENCE</scope>
    <source>
        <strain evidence="1">PL_HMW_Pooled</strain>
    </source>
</reference>
<dbReference type="Pfam" id="PF15074">
    <property type="entry name" value="CFAP90"/>
    <property type="match status" value="1"/>
</dbReference>
<dbReference type="PANTHER" id="PTHR34444:SF1">
    <property type="entry name" value="CILIA- AND FLAGELLA-ASSOCIATED PROTEIN 90"/>
    <property type="match status" value="1"/>
</dbReference>
<sequence>MSAYFGPSPVQTIGHKQQMWRKLENFQYDPALAEMAPLTYFNNSKTPRAVNMYDSLFNQPEGWDQRRPRCDRRLVSHIHPEIYEEEEAKVVPVLWSLSYGRPTLPEIDLPSKEFNRRPQMATFSRRLHLQMTLERQAADIPGK</sequence>
<evidence type="ECO:0000313" key="2">
    <source>
        <dbReference type="Proteomes" id="UP001219518"/>
    </source>
</evidence>
<proteinExistence type="predicted"/>
<accession>A0AAE1HU83</accession>